<evidence type="ECO:0000313" key="5">
    <source>
        <dbReference type="Proteomes" id="UP000503820"/>
    </source>
</evidence>
<proteinExistence type="predicted"/>
<dbReference type="SUPFAM" id="SSF46785">
    <property type="entry name" value="Winged helix' DNA-binding domain"/>
    <property type="match status" value="1"/>
</dbReference>
<name>A0A7J0BY84_9BACT</name>
<gene>
    <name evidence="4" type="ORF">DSM19430T_33370</name>
</gene>
<dbReference type="InterPro" id="IPR036388">
    <property type="entry name" value="WH-like_DNA-bd_sf"/>
</dbReference>
<sequence length="498" mass="54913">MIERTGVVVSGFFGGDDAVKALIASDLAGHNVTILSSPGQDGWESVPVLAKTCMDYGAFQVSLFPWPLVPERGLTYKEPLKPEVARCLYDRQIHIGDVELPSRLAEQVRTMAIPLENLQAWKRQVGLVSPAERESEGKHEPDFALVTFGALPDKVSAAPNSAMSISSMLTPSYTTMIWGFSNAGKSWFAIEIALALATGTPCFFLTASPPTKVVYLDGEVGEADFKQRCVQLMGNREGRRALLDTNLGVVSLRGGQSLLDGKRQDEVLATLKEAETQVVFIDNLFSLAPNAAKANATPFFEFIKRIQAEGIAVIIIHHARKTATDFKGPVELVSLCQNVLHIEGRDQIHADDRDLLCKAVHDALATDGPVARVYVDKCKVAPHFERRHGTYKLPVGQPWEWVEGDLCPVDDNHEISASTASSTPVHDETNYHRSLSDLTPDQQRVLEVMEKGKSYYRKNIEEISGLKEDRVRKALNALREAGLISREGNGKDTHYRRV</sequence>
<evidence type="ECO:0000256" key="1">
    <source>
        <dbReference type="ARBA" id="ARBA00023125"/>
    </source>
</evidence>
<dbReference type="Proteomes" id="UP000503820">
    <property type="component" value="Unassembled WGS sequence"/>
</dbReference>
<dbReference type="EMBL" id="BLVP01000043">
    <property type="protein sequence ID" value="GFM38653.1"/>
    <property type="molecule type" value="Genomic_DNA"/>
</dbReference>
<keyword evidence="5" id="KW-1185">Reference proteome</keyword>
<dbReference type="SMART" id="SM00382">
    <property type="entry name" value="AAA"/>
    <property type="match status" value="1"/>
</dbReference>
<dbReference type="Gene3D" id="1.10.10.10">
    <property type="entry name" value="Winged helix-like DNA-binding domain superfamily/Winged helix DNA-binding domain"/>
    <property type="match status" value="1"/>
</dbReference>
<organism evidence="4 5">
    <name type="scientific">Desulfovibrio psychrotolerans</name>
    <dbReference type="NCBI Taxonomy" id="415242"/>
    <lineage>
        <taxon>Bacteria</taxon>
        <taxon>Pseudomonadati</taxon>
        <taxon>Thermodesulfobacteriota</taxon>
        <taxon>Desulfovibrionia</taxon>
        <taxon>Desulfovibrionales</taxon>
        <taxon>Desulfovibrionaceae</taxon>
        <taxon>Desulfovibrio</taxon>
    </lineage>
</organism>
<dbReference type="AlphaFoldDB" id="A0A7J0BY84"/>
<dbReference type="InterPro" id="IPR027417">
    <property type="entry name" value="P-loop_NTPase"/>
</dbReference>
<dbReference type="Gene3D" id="3.40.50.300">
    <property type="entry name" value="P-loop containing nucleotide triphosphate hydrolases"/>
    <property type="match status" value="1"/>
</dbReference>
<dbReference type="GO" id="GO:0003677">
    <property type="term" value="F:DNA binding"/>
    <property type="evidence" value="ECO:0007669"/>
    <property type="project" value="UniProtKB-KW"/>
</dbReference>
<dbReference type="InterPro" id="IPR003593">
    <property type="entry name" value="AAA+_ATPase"/>
</dbReference>
<dbReference type="SUPFAM" id="SSF52540">
    <property type="entry name" value="P-loop containing nucleoside triphosphate hydrolases"/>
    <property type="match status" value="1"/>
</dbReference>
<accession>A0A7J0BY84</accession>
<evidence type="ECO:0000313" key="4">
    <source>
        <dbReference type="EMBL" id="GFM38653.1"/>
    </source>
</evidence>
<feature type="compositionally biased region" description="Polar residues" evidence="2">
    <location>
        <begin position="415"/>
        <end position="424"/>
    </location>
</feature>
<dbReference type="InterPro" id="IPR036390">
    <property type="entry name" value="WH_DNA-bd_sf"/>
</dbReference>
<comment type="caution">
    <text evidence="4">The sequence shown here is derived from an EMBL/GenBank/DDBJ whole genome shotgun (WGS) entry which is preliminary data.</text>
</comment>
<feature type="compositionally biased region" description="Basic and acidic residues" evidence="2">
    <location>
        <begin position="425"/>
        <end position="435"/>
    </location>
</feature>
<reference evidence="4 5" key="1">
    <citation type="submission" date="2020-05" db="EMBL/GenBank/DDBJ databases">
        <title>Draft genome sequence of Desulfovibrio psychrotolerans JS1T.</title>
        <authorList>
            <person name="Ueno A."/>
            <person name="Tamazawa S."/>
            <person name="Tamamura S."/>
            <person name="Murakami T."/>
            <person name="Kiyama T."/>
            <person name="Inomata H."/>
            <person name="Amano Y."/>
            <person name="Miyakawa K."/>
            <person name="Tamaki H."/>
            <person name="Naganuma T."/>
            <person name="Kaneko K."/>
        </authorList>
    </citation>
    <scope>NUCLEOTIDE SEQUENCE [LARGE SCALE GENOMIC DNA]</scope>
    <source>
        <strain evidence="4 5">JS1</strain>
    </source>
</reference>
<dbReference type="Pfam" id="PF13481">
    <property type="entry name" value="AAA_25"/>
    <property type="match status" value="1"/>
</dbReference>
<evidence type="ECO:0000256" key="2">
    <source>
        <dbReference type="SAM" id="MobiDB-lite"/>
    </source>
</evidence>
<protein>
    <recommendedName>
        <fullName evidence="3">AAA+ ATPase domain-containing protein</fullName>
    </recommendedName>
</protein>
<evidence type="ECO:0000259" key="3">
    <source>
        <dbReference type="SMART" id="SM00382"/>
    </source>
</evidence>
<feature type="region of interest" description="Disordered" evidence="2">
    <location>
        <begin position="413"/>
        <end position="438"/>
    </location>
</feature>
<feature type="domain" description="AAA+ ATPase" evidence="3">
    <location>
        <begin position="171"/>
        <end position="346"/>
    </location>
</feature>
<keyword evidence="1" id="KW-0238">DNA-binding</keyword>